<dbReference type="EMBL" id="BDGG01000004">
    <property type="protein sequence ID" value="GAU98135.1"/>
    <property type="molecule type" value="Genomic_DNA"/>
</dbReference>
<comment type="caution">
    <text evidence="1">The sequence shown here is derived from an EMBL/GenBank/DDBJ whole genome shotgun (WGS) entry which is preliminary data.</text>
</comment>
<organism evidence="1 2">
    <name type="scientific">Ramazzottius varieornatus</name>
    <name type="common">Water bear</name>
    <name type="synonym">Tardigrade</name>
    <dbReference type="NCBI Taxonomy" id="947166"/>
    <lineage>
        <taxon>Eukaryota</taxon>
        <taxon>Metazoa</taxon>
        <taxon>Ecdysozoa</taxon>
        <taxon>Tardigrada</taxon>
        <taxon>Eutardigrada</taxon>
        <taxon>Parachela</taxon>
        <taxon>Hypsibioidea</taxon>
        <taxon>Ramazzottiidae</taxon>
        <taxon>Ramazzottius</taxon>
    </lineage>
</organism>
<dbReference type="Gene3D" id="2.60.120.260">
    <property type="entry name" value="Galactose-binding domain-like"/>
    <property type="match status" value="1"/>
</dbReference>
<sequence length="124" mass="14348">MPDSTMLIPEDNIRVSSVLHGDSRQYGKQNMFDGSDETCWHSDQGPCQWVLVRFQQKIRLEELRIQFQGGFAARQIILKDLDKNEKEVETFWPDDNNSLQSFPCLSRPEVSHIKVRCIMFSSAA</sequence>
<dbReference type="STRING" id="947166.A0A1D1VBE1"/>
<gene>
    <name evidence="1" type="primary">RvY_09316</name>
    <name evidence="1" type="synonym">RvY_09316.1</name>
    <name evidence="1" type="ORF">RvY_09316-1</name>
</gene>
<accession>A0A1D1VBE1</accession>
<keyword evidence="2" id="KW-1185">Reference proteome</keyword>
<name>A0A1D1VBE1_RAMVA</name>
<dbReference type="AlphaFoldDB" id="A0A1D1VBE1"/>
<dbReference type="SUPFAM" id="SSF49785">
    <property type="entry name" value="Galactose-binding domain-like"/>
    <property type="match status" value="1"/>
</dbReference>
<evidence type="ECO:0008006" key="3">
    <source>
        <dbReference type="Google" id="ProtNLM"/>
    </source>
</evidence>
<dbReference type="OrthoDB" id="10052260at2759"/>
<evidence type="ECO:0000313" key="2">
    <source>
        <dbReference type="Proteomes" id="UP000186922"/>
    </source>
</evidence>
<dbReference type="InterPro" id="IPR008979">
    <property type="entry name" value="Galactose-bd-like_sf"/>
</dbReference>
<reference evidence="1 2" key="1">
    <citation type="journal article" date="2016" name="Nat. Commun.">
        <title>Extremotolerant tardigrade genome and improved radiotolerance of human cultured cells by tardigrade-unique protein.</title>
        <authorList>
            <person name="Hashimoto T."/>
            <person name="Horikawa D.D."/>
            <person name="Saito Y."/>
            <person name="Kuwahara H."/>
            <person name="Kozuka-Hata H."/>
            <person name="Shin-I T."/>
            <person name="Minakuchi Y."/>
            <person name="Ohishi K."/>
            <person name="Motoyama A."/>
            <person name="Aizu T."/>
            <person name="Enomoto A."/>
            <person name="Kondo K."/>
            <person name="Tanaka S."/>
            <person name="Hara Y."/>
            <person name="Koshikawa S."/>
            <person name="Sagara H."/>
            <person name="Miura T."/>
            <person name="Yokobori S."/>
            <person name="Miyagawa K."/>
            <person name="Suzuki Y."/>
            <person name="Kubo T."/>
            <person name="Oyama M."/>
            <person name="Kohara Y."/>
            <person name="Fujiyama A."/>
            <person name="Arakawa K."/>
            <person name="Katayama T."/>
            <person name="Toyoda A."/>
            <person name="Kunieda T."/>
        </authorList>
    </citation>
    <scope>NUCLEOTIDE SEQUENCE [LARGE SCALE GENOMIC DNA]</scope>
    <source>
        <strain evidence="1 2">YOKOZUNA-1</strain>
    </source>
</reference>
<evidence type="ECO:0000313" key="1">
    <source>
        <dbReference type="EMBL" id="GAU98135.1"/>
    </source>
</evidence>
<dbReference type="Proteomes" id="UP000186922">
    <property type="component" value="Unassembled WGS sequence"/>
</dbReference>
<protein>
    <recommendedName>
        <fullName evidence="3">Nuclear receptor 2C2-associated protein</fullName>
    </recommendedName>
</protein>
<proteinExistence type="predicted"/>